<evidence type="ECO:0000313" key="4">
    <source>
        <dbReference type="Proteomes" id="UP000199515"/>
    </source>
</evidence>
<gene>
    <name evidence="3" type="ORF">SAMN05421504_109289</name>
</gene>
<evidence type="ECO:0000256" key="2">
    <source>
        <dbReference type="ARBA" id="ARBA00022695"/>
    </source>
</evidence>
<dbReference type="InterPro" id="IPR050088">
    <property type="entry name" value="IspD/TarI_cytidylyltransf_bact"/>
</dbReference>
<keyword evidence="1 3" id="KW-0808">Transferase</keyword>
<dbReference type="PANTHER" id="PTHR32125:SF4">
    <property type="entry name" value="2-C-METHYL-D-ERYTHRITOL 4-PHOSPHATE CYTIDYLYLTRANSFERASE, CHLOROPLASTIC"/>
    <property type="match status" value="1"/>
</dbReference>
<dbReference type="AlphaFoldDB" id="A0A1H3QFS9"/>
<reference evidence="3 4" key="1">
    <citation type="submission" date="2016-10" db="EMBL/GenBank/DDBJ databases">
        <authorList>
            <person name="de Groot N.N."/>
        </authorList>
    </citation>
    <scope>NUCLEOTIDE SEQUENCE [LARGE SCALE GENOMIC DNA]</scope>
    <source>
        <strain evidence="3 4">CPCC 202699</strain>
    </source>
</reference>
<dbReference type="Proteomes" id="UP000199515">
    <property type="component" value="Unassembled WGS sequence"/>
</dbReference>
<keyword evidence="4" id="KW-1185">Reference proteome</keyword>
<name>A0A1H3QFS9_9PSEU</name>
<sequence length="222" mass="23773">MVLASGSGSRVGAKMNKVYLPVAGRRVASWSLDAFHQVPEIGVLLLVIRPEDADLAAEVTDGLDVELVHGGRTRQESELNALRHLASRIADGSVDAVLIHDAARPLVSPALIGEVLRVTREHGGAVPGLAAHDIVPASETATTGGFLADAVRVQTPQGFLAKPLLEVYEQAEREGFLGTDTASCMEKFSPLPVRWVPGREENFKITYPHDLTVAEQVLTGSW</sequence>
<dbReference type="PANTHER" id="PTHR32125">
    <property type="entry name" value="2-C-METHYL-D-ERYTHRITOL 4-PHOSPHATE CYTIDYLYLTRANSFERASE, CHLOROPLASTIC"/>
    <property type="match status" value="1"/>
</dbReference>
<dbReference type="GO" id="GO:0050518">
    <property type="term" value="F:2-C-methyl-D-erythritol 4-phosphate cytidylyltransferase activity"/>
    <property type="evidence" value="ECO:0007669"/>
    <property type="project" value="TreeGrafter"/>
</dbReference>
<accession>A0A1H3QFS9</accession>
<dbReference type="InterPro" id="IPR029044">
    <property type="entry name" value="Nucleotide-diphossugar_trans"/>
</dbReference>
<dbReference type="STRING" id="589385.SAMN05421504_109289"/>
<dbReference type="SUPFAM" id="SSF53448">
    <property type="entry name" value="Nucleotide-diphospho-sugar transferases"/>
    <property type="match status" value="1"/>
</dbReference>
<dbReference type="CDD" id="cd02516">
    <property type="entry name" value="CDP-ME_synthetase"/>
    <property type="match status" value="1"/>
</dbReference>
<proteinExistence type="predicted"/>
<organism evidence="3 4">
    <name type="scientific">Amycolatopsis xylanica</name>
    <dbReference type="NCBI Taxonomy" id="589385"/>
    <lineage>
        <taxon>Bacteria</taxon>
        <taxon>Bacillati</taxon>
        <taxon>Actinomycetota</taxon>
        <taxon>Actinomycetes</taxon>
        <taxon>Pseudonocardiales</taxon>
        <taxon>Pseudonocardiaceae</taxon>
        <taxon>Amycolatopsis</taxon>
    </lineage>
</organism>
<keyword evidence="2 3" id="KW-0548">Nucleotidyltransferase</keyword>
<dbReference type="RefSeq" id="WP_176968947.1">
    <property type="nucleotide sequence ID" value="NZ_FNON01000009.1"/>
</dbReference>
<dbReference type="Gene3D" id="3.90.550.10">
    <property type="entry name" value="Spore Coat Polysaccharide Biosynthesis Protein SpsA, Chain A"/>
    <property type="match status" value="1"/>
</dbReference>
<evidence type="ECO:0000313" key="3">
    <source>
        <dbReference type="EMBL" id="SDZ12001.1"/>
    </source>
</evidence>
<dbReference type="InterPro" id="IPR034683">
    <property type="entry name" value="IspD/TarI"/>
</dbReference>
<protein>
    <submittedName>
        <fullName evidence="3">2-C-methyl-D-erythritol 4-phosphate cytidylyltransferase</fullName>
    </submittedName>
</protein>
<dbReference type="Pfam" id="PF01128">
    <property type="entry name" value="IspD"/>
    <property type="match status" value="1"/>
</dbReference>
<dbReference type="PROSITE" id="PS01295">
    <property type="entry name" value="ISPD"/>
    <property type="match status" value="1"/>
</dbReference>
<dbReference type="InterPro" id="IPR018294">
    <property type="entry name" value="ISPD_synthase_CS"/>
</dbReference>
<dbReference type="GO" id="GO:0008299">
    <property type="term" value="P:isoprenoid biosynthetic process"/>
    <property type="evidence" value="ECO:0007669"/>
    <property type="project" value="InterPro"/>
</dbReference>
<evidence type="ECO:0000256" key="1">
    <source>
        <dbReference type="ARBA" id="ARBA00022679"/>
    </source>
</evidence>
<dbReference type="EMBL" id="FNON01000009">
    <property type="protein sequence ID" value="SDZ12001.1"/>
    <property type="molecule type" value="Genomic_DNA"/>
</dbReference>